<feature type="coiled-coil region" evidence="1">
    <location>
        <begin position="303"/>
        <end position="386"/>
    </location>
</feature>
<comment type="caution">
    <text evidence="2">The sequence shown here is derived from an EMBL/GenBank/DDBJ whole genome shotgun (WGS) entry which is preliminary data.</text>
</comment>
<feature type="coiled-coil region" evidence="1">
    <location>
        <begin position="57"/>
        <end position="106"/>
    </location>
</feature>
<proteinExistence type="predicted"/>
<feature type="coiled-coil region" evidence="1">
    <location>
        <begin position="197"/>
        <end position="266"/>
    </location>
</feature>
<dbReference type="AlphaFoldDB" id="A0A7J7MJR6"/>
<protein>
    <submittedName>
        <fullName evidence="2">Uncharacterized protein</fullName>
    </submittedName>
</protein>
<organism evidence="2 3">
    <name type="scientific">Kingdonia uniflora</name>
    <dbReference type="NCBI Taxonomy" id="39325"/>
    <lineage>
        <taxon>Eukaryota</taxon>
        <taxon>Viridiplantae</taxon>
        <taxon>Streptophyta</taxon>
        <taxon>Embryophyta</taxon>
        <taxon>Tracheophyta</taxon>
        <taxon>Spermatophyta</taxon>
        <taxon>Magnoliopsida</taxon>
        <taxon>Ranunculales</taxon>
        <taxon>Circaeasteraceae</taxon>
        <taxon>Kingdonia</taxon>
    </lineage>
</organism>
<name>A0A7J7MJR6_9MAGN</name>
<keyword evidence="3" id="KW-1185">Reference proteome</keyword>
<dbReference type="EMBL" id="JACGCM010001430">
    <property type="protein sequence ID" value="KAF6155133.1"/>
    <property type="molecule type" value="Genomic_DNA"/>
</dbReference>
<evidence type="ECO:0000256" key="1">
    <source>
        <dbReference type="SAM" id="Coils"/>
    </source>
</evidence>
<accession>A0A7J7MJR6</accession>
<keyword evidence="1" id="KW-0175">Coiled coil</keyword>
<sequence>MIAKGADLRPHFKVEVILLEEQCRAKAREKMVAVVDDEFKKFARALRGVQLGLQDRSIELEKRTSQLEGEKNQFEENLTREREAFQLELEKEREAAALKLKEVRAENIAEAERLVTASATSQNNLAGKLYQLRYTKVEILAFSKGNYEEKEIMDEKEVEEMEDGLNVAEKSAADNQETIDQEIESSCLRATDLEGLLEVEKKSSAELQKELDIAREREEQILLYNAEFAEEYEALISQYEDRLDNNVKLSLKLEEAKSQVENMTAIILSRDLALNQLTSKLAELKEKAALGSRHEAELAKYRIRALNDEISDMKCNIHALNEQLLKKEIDQDTARTNLAVSEADLKKLNNRIVGKDLELHNSTQIRDSLIARLDHLKADLRRLKGREAQSRVDLAEVQAKNKILVDDLAHARGNMRRVVQRDKEMNERINQLCARISELERELRVRELKYEKDLKFKLDKRDGEIASGEGSREMKEFLHQKEELVENMRIDLTNSRQKSIDLTRQMSERIDQLTAKLA</sequence>
<gene>
    <name evidence="2" type="ORF">GIB67_031984</name>
</gene>
<feature type="coiled-coil region" evidence="1">
    <location>
        <begin position="422"/>
        <end position="449"/>
    </location>
</feature>
<evidence type="ECO:0000313" key="2">
    <source>
        <dbReference type="EMBL" id="KAF6155133.1"/>
    </source>
</evidence>
<evidence type="ECO:0000313" key="3">
    <source>
        <dbReference type="Proteomes" id="UP000541444"/>
    </source>
</evidence>
<reference evidence="2 3" key="1">
    <citation type="journal article" date="2020" name="IScience">
        <title>Genome Sequencing of the Endangered Kingdonia uniflora (Circaeasteraceae, Ranunculales) Reveals Potential Mechanisms of Evolutionary Specialization.</title>
        <authorList>
            <person name="Sun Y."/>
            <person name="Deng T."/>
            <person name="Zhang A."/>
            <person name="Moore M.J."/>
            <person name="Landis J.B."/>
            <person name="Lin N."/>
            <person name="Zhang H."/>
            <person name="Zhang X."/>
            <person name="Huang J."/>
            <person name="Zhang X."/>
            <person name="Sun H."/>
            <person name="Wang H."/>
        </authorList>
    </citation>
    <scope>NUCLEOTIDE SEQUENCE [LARGE SCALE GENOMIC DNA]</scope>
    <source>
        <strain evidence="2">TB1705</strain>
        <tissue evidence="2">Leaf</tissue>
    </source>
</reference>
<dbReference type="Proteomes" id="UP000541444">
    <property type="component" value="Unassembled WGS sequence"/>
</dbReference>